<dbReference type="GO" id="GO:0008483">
    <property type="term" value="F:transaminase activity"/>
    <property type="evidence" value="ECO:0007669"/>
    <property type="project" value="UniProtKB-KW"/>
</dbReference>
<dbReference type="Gene3D" id="3.90.1150.10">
    <property type="entry name" value="Aspartate Aminotransferase, domain 1"/>
    <property type="match status" value="1"/>
</dbReference>
<evidence type="ECO:0000256" key="4">
    <source>
        <dbReference type="ARBA" id="ARBA00022898"/>
    </source>
</evidence>
<dbReference type="InterPro" id="IPR000192">
    <property type="entry name" value="Aminotrans_V_dom"/>
</dbReference>
<dbReference type="Pfam" id="PF00266">
    <property type="entry name" value="Aminotran_5"/>
    <property type="match status" value="1"/>
</dbReference>
<keyword evidence="3 6" id="KW-0808">Transferase</keyword>
<dbReference type="Gene3D" id="3.40.630.30">
    <property type="match status" value="1"/>
</dbReference>
<reference evidence="6 7" key="1">
    <citation type="journal article" date="2015" name="Stand. Genomic Sci.">
        <title>High quality draft genome sequence of the moderately halophilic bacterium Pontibacillus yanchengensis Y32(T) and comparison among Pontibacillus genomes.</title>
        <authorList>
            <person name="Huang J."/>
            <person name="Qiao Z.X."/>
            <person name="Tang J.W."/>
            <person name="Wang G."/>
        </authorList>
    </citation>
    <scope>NUCLEOTIDE SEQUENCE [LARGE SCALE GENOMIC DNA]</scope>
    <source>
        <strain evidence="6 7">Y32</strain>
    </source>
</reference>
<dbReference type="STRING" id="1385514.N782_15035"/>
<dbReference type="PROSITE" id="PS51186">
    <property type="entry name" value="GNAT"/>
    <property type="match status" value="1"/>
</dbReference>
<dbReference type="PANTHER" id="PTHR42778">
    <property type="entry name" value="2-AMINOETHYLPHOSPHONATE--PYRUVATE TRANSAMINASE"/>
    <property type="match status" value="1"/>
</dbReference>
<keyword evidence="7" id="KW-1185">Reference proteome</keyword>
<dbReference type="InterPro" id="IPR016181">
    <property type="entry name" value="Acyl_CoA_acyltransferase"/>
</dbReference>
<gene>
    <name evidence="6" type="ORF">N782_15035</name>
</gene>
<dbReference type="Proteomes" id="UP000030147">
    <property type="component" value="Unassembled WGS sequence"/>
</dbReference>
<keyword evidence="4" id="KW-0663">Pyridoxal phosphate</keyword>
<comment type="caution">
    <text evidence="6">The sequence shown here is derived from an EMBL/GenBank/DDBJ whole genome shotgun (WGS) entry which is preliminary data.</text>
</comment>
<dbReference type="EMBL" id="AVBF01000003">
    <property type="protein sequence ID" value="KGP74273.1"/>
    <property type="molecule type" value="Genomic_DNA"/>
</dbReference>
<accession>A0A0A2TII4</accession>
<evidence type="ECO:0000256" key="3">
    <source>
        <dbReference type="ARBA" id="ARBA00022679"/>
    </source>
</evidence>
<dbReference type="Pfam" id="PF21926">
    <property type="entry name" value="FeeM"/>
    <property type="match status" value="1"/>
</dbReference>
<dbReference type="OrthoDB" id="389074at2"/>
<comment type="cofactor">
    <cofactor evidence="1">
        <name>pyridoxal 5'-phosphate</name>
        <dbReference type="ChEBI" id="CHEBI:597326"/>
    </cofactor>
</comment>
<keyword evidence="2 6" id="KW-0032">Aminotransferase</keyword>
<dbReference type="eggNOG" id="COG3916">
    <property type="taxonomic scope" value="Bacteria"/>
</dbReference>
<name>A0A0A2TII4_9BACI</name>
<protein>
    <submittedName>
        <fullName evidence="6">Aminotransferase V</fullName>
    </submittedName>
</protein>
<proteinExistence type="predicted"/>
<dbReference type="InterPro" id="IPR054597">
    <property type="entry name" value="FeeM_cat"/>
</dbReference>
<dbReference type="SUPFAM" id="SSF55729">
    <property type="entry name" value="Acyl-CoA N-acyltransferases (Nat)"/>
    <property type="match status" value="1"/>
</dbReference>
<dbReference type="InterPro" id="IPR015424">
    <property type="entry name" value="PyrdxlP-dep_Trfase"/>
</dbReference>
<feature type="domain" description="N-acetyltransferase" evidence="5">
    <location>
        <begin position="4"/>
        <end position="167"/>
    </location>
</feature>
<dbReference type="InterPro" id="IPR015422">
    <property type="entry name" value="PyrdxlP-dep_Trfase_small"/>
</dbReference>
<evidence type="ECO:0000313" key="7">
    <source>
        <dbReference type="Proteomes" id="UP000030147"/>
    </source>
</evidence>
<dbReference type="RefSeq" id="WP_036815554.1">
    <property type="nucleotide sequence ID" value="NZ_AVBF01000003.1"/>
</dbReference>
<organism evidence="6 7">
    <name type="scientific">Pontibacillus yanchengensis Y32</name>
    <dbReference type="NCBI Taxonomy" id="1385514"/>
    <lineage>
        <taxon>Bacteria</taxon>
        <taxon>Bacillati</taxon>
        <taxon>Bacillota</taxon>
        <taxon>Bacilli</taxon>
        <taxon>Bacillales</taxon>
        <taxon>Bacillaceae</taxon>
        <taxon>Pontibacillus</taxon>
    </lineage>
</organism>
<evidence type="ECO:0000313" key="6">
    <source>
        <dbReference type="EMBL" id="KGP74273.1"/>
    </source>
</evidence>
<evidence type="ECO:0000256" key="1">
    <source>
        <dbReference type="ARBA" id="ARBA00001933"/>
    </source>
</evidence>
<sequence length="532" mass="60127">MASLTYKIAAEENELNQIHELNYQTFVQEIPQHETNSMHALVDKFHDENTYVIAKQDSKVVGMIAVRANRPFSLDGKLDNLNQYLPEDANPCEIRLLSVEKGYRSTRVFYHLCEQLVEFCLEKNYTMALISGTLRQMKLYKRIGFQPFGPRVGSEEAPYQPMYLTKENFEQSSKAFGRLMYPRSKSSKKEKSFLPGPVPMDDSVQEAFTRPAISHRSEAFSSKLQGLQERLCQFTHAHSAQVMVGTGTLANDIVAAQLTQMQGYGVILANGEFGNRLCNHANRFDLDYYSIEKEWNDSITLQEVEYLLHEHPEIKWLWTVHCETSTGYLYDLPGLQMLCQKYDVELCLDACSSVGVVPMDLSNVYLASTVSGKGLASYAGLAVVFHRDNIKPNPAIPQYLDLGNYVEQGSIPYTHSSNLVEALATALTTNYVKDKYQLAFHARSNLKEAGFDVLGGEEYSPGIITIRIPSSHSSKKLGERCKEEGILLSYESSYLLERNWVQMSLMGAQSETRIDEAIKVMAKNYETLLHDA</sequence>
<dbReference type="AlphaFoldDB" id="A0A0A2TII4"/>
<dbReference type="SUPFAM" id="SSF53383">
    <property type="entry name" value="PLP-dependent transferases"/>
    <property type="match status" value="1"/>
</dbReference>
<evidence type="ECO:0000259" key="5">
    <source>
        <dbReference type="PROSITE" id="PS51186"/>
    </source>
</evidence>
<dbReference type="Gene3D" id="3.40.640.10">
    <property type="entry name" value="Type I PLP-dependent aspartate aminotransferase-like (Major domain)"/>
    <property type="match status" value="1"/>
</dbReference>
<dbReference type="InterPro" id="IPR015421">
    <property type="entry name" value="PyrdxlP-dep_Trfase_major"/>
</dbReference>
<dbReference type="PANTHER" id="PTHR42778:SF1">
    <property type="entry name" value="2-AMINOETHYLPHOSPHONATE--PYRUVATE TRANSAMINASE"/>
    <property type="match status" value="1"/>
</dbReference>
<dbReference type="eggNOG" id="COG0075">
    <property type="taxonomic scope" value="Bacteria"/>
</dbReference>
<evidence type="ECO:0000256" key="2">
    <source>
        <dbReference type="ARBA" id="ARBA00022576"/>
    </source>
</evidence>
<dbReference type="GO" id="GO:0016747">
    <property type="term" value="F:acyltransferase activity, transferring groups other than amino-acyl groups"/>
    <property type="evidence" value="ECO:0007669"/>
    <property type="project" value="InterPro"/>
</dbReference>
<dbReference type="InterPro" id="IPR000182">
    <property type="entry name" value="GNAT_dom"/>
</dbReference>